<organism evidence="1 2">
    <name type="scientific">Paludibaculum fermentans</name>
    <dbReference type="NCBI Taxonomy" id="1473598"/>
    <lineage>
        <taxon>Bacteria</taxon>
        <taxon>Pseudomonadati</taxon>
        <taxon>Acidobacteriota</taxon>
        <taxon>Terriglobia</taxon>
        <taxon>Bryobacterales</taxon>
        <taxon>Bryobacteraceae</taxon>
        <taxon>Paludibaculum</taxon>
    </lineage>
</organism>
<dbReference type="KEGG" id="pfer:IRI77_00955"/>
<evidence type="ECO:0000313" key="1">
    <source>
        <dbReference type="EMBL" id="QOY88563.1"/>
    </source>
</evidence>
<protein>
    <submittedName>
        <fullName evidence="1">Uncharacterized protein</fullName>
    </submittedName>
</protein>
<dbReference type="RefSeq" id="WP_194450225.1">
    <property type="nucleotide sequence ID" value="NZ_CP063849.1"/>
</dbReference>
<reference evidence="1 2" key="1">
    <citation type="submission" date="2020-10" db="EMBL/GenBank/DDBJ databases">
        <title>Complete genome sequence of Paludibaculum fermentans P105T, a facultatively anaerobic acidobacterium capable of dissimilatory Fe(III) reduction.</title>
        <authorList>
            <person name="Dedysh S.N."/>
            <person name="Beletsky A.V."/>
            <person name="Kulichevskaya I.S."/>
            <person name="Mardanov A.V."/>
            <person name="Ravin N.V."/>
        </authorList>
    </citation>
    <scope>NUCLEOTIDE SEQUENCE [LARGE SCALE GENOMIC DNA]</scope>
    <source>
        <strain evidence="1 2">P105</strain>
    </source>
</reference>
<gene>
    <name evidence="1" type="ORF">IRI77_00955</name>
</gene>
<name>A0A7S7NRP5_PALFE</name>
<dbReference type="Proteomes" id="UP000593892">
    <property type="component" value="Chromosome"/>
</dbReference>
<dbReference type="AlphaFoldDB" id="A0A7S7NRP5"/>
<keyword evidence="2" id="KW-1185">Reference proteome</keyword>
<accession>A0A7S7NRP5</accession>
<sequence>MAYEPRFFMTPPAPGEPDDFILAPTAPDSGPFSHLLIELLADERRK</sequence>
<evidence type="ECO:0000313" key="2">
    <source>
        <dbReference type="Proteomes" id="UP000593892"/>
    </source>
</evidence>
<proteinExistence type="predicted"/>
<dbReference type="EMBL" id="CP063849">
    <property type="protein sequence ID" value="QOY88563.1"/>
    <property type="molecule type" value="Genomic_DNA"/>
</dbReference>